<evidence type="ECO:0000256" key="6">
    <source>
        <dbReference type="ARBA" id="ARBA00023136"/>
    </source>
</evidence>
<comment type="subcellular location">
    <subcellularLocation>
        <location evidence="1">Cell membrane</location>
        <topology evidence="1">Lipid-anchor</topology>
        <topology evidence="1">GPI-anchor</topology>
    </subcellularLocation>
</comment>
<dbReference type="Pfam" id="PF02298">
    <property type="entry name" value="Cu_bind_like"/>
    <property type="match status" value="1"/>
</dbReference>
<dbReference type="GO" id="GO:0042910">
    <property type="term" value="F:xenobiotic transmembrane transporter activity"/>
    <property type="evidence" value="ECO:0007669"/>
    <property type="project" value="InterPro"/>
</dbReference>
<feature type="region of interest" description="Disordered" evidence="12">
    <location>
        <begin position="138"/>
        <end position="297"/>
    </location>
</feature>
<evidence type="ECO:0000256" key="12">
    <source>
        <dbReference type="SAM" id="MobiDB-lite"/>
    </source>
</evidence>
<keyword evidence="5 13" id="KW-0732">Signal</keyword>
<feature type="transmembrane region" description="Helical" evidence="11">
    <location>
        <begin position="484"/>
        <end position="505"/>
    </location>
</feature>
<feature type="transmembrane region" description="Helical" evidence="11">
    <location>
        <begin position="456"/>
        <end position="478"/>
    </location>
</feature>
<evidence type="ECO:0000256" key="9">
    <source>
        <dbReference type="ARBA" id="ARBA00023288"/>
    </source>
</evidence>
<reference evidence="16" key="3">
    <citation type="submission" date="2015-04" db="UniProtKB">
        <authorList>
            <consortium name="EnsemblPlants"/>
        </authorList>
    </citation>
    <scope>IDENTIFICATION</scope>
    <source>
        <strain evidence="16">cv. Jemalong A17</strain>
    </source>
</reference>
<evidence type="ECO:0000256" key="2">
    <source>
        <dbReference type="ARBA" id="ARBA00010199"/>
    </source>
</evidence>
<dbReference type="InterPro" id="IPR003245">
    <property type="entry name" value="Phytocyanin_dom"/>
</dbReference>
<dbReference type="FunFam" id="2.60.40.420:FF:000010">
    <property type="entry name" value="Early nodulin-like protein 1"/>
    <property type="match status" value="1"/>
</dbReference>
<feature type="domain" description="Phytocyanin" evidence="14">
    <location>
        <begin position="23"/>
        <end position="124"/>
    </location>
</feature>
<gene>
    <name evidence="15" type="ordered locus">MTR_2g079030</name>
</gene>
<comment type="similarity">
    <text evidence="10">Belongs to the early nodulin-like (ENODL) family.</text>
</comment>
<evidence type="ECO:0000313" key="15">
    <source>
        <dbReference type="EMBL" id="KEH38716.1"/>
    </source>
</evidence>
<dbReference type="GO" id="GO:0016020">
    <property type="term" value="C:membrane"/>
    <property type="evidence" value="ECO:0000318"/>
    <property type="project" value="GO_Central"/>
</dbReference>
<evidence type="ECO:0000256" key="4">
    <source>
        <dbReference type="ARBA" id="ARBA00022622"/>
    </source>
</evidence>
<dbReference type="InterPro" id="IPR041846">
    <property type="entry name" value="ENL_dom"/>
</dbReference>
<reference evidence="15 17" key="2">
    <citation type="journal article" date="2014" name="BMC Genomics">
        <title>An improved genome release (version Mt4.0) for the model legume Medicago truncatula.</title>
        <authorList>
            <person name="Tang H."/>
            <person name="Krishnakumar V."/>
            <person name="Bidwell S."/>
            <person name="Rosen B."/>
            <person name="Chan A."/>
            <person name="Zhou S."/>
            <person name="Gentzbittel L."/>
            <person name="Childs K.L."/>
            <person name="Yandell M."/>
            <person name="Gundlach H."/>
            <person name="Mayer K.F."/>
            <person name="Schwartz D.C."/>
            <person name="Town C.D."/>
        </authorList>
    </citation>
    <scope>GENOME REANNOTATION</scope>
    <source>
        <strain evidence="15">A17</strain>
        <strain evidence="16 17">cv. Jemalong A17</strain>
    </source>
</reference>
<dbReference type="GO" id="GO:0005886">
    <property type="term" value="C:plasma membrane"/>
    <property type="evidence" value="ECO:0007669"/>
    <property type="project" value="UniProtKB-SubCell"/>
</dbReference>
<dbReference type="PROSITE" id="PS51485">
    <property type="entry name" value="PHYTOCYANIN"/>
    <property type="match status" value="1"/>
</dbReference>
<comment type="similarity">
    <text evidence="2 11">Belongs to the multi antimicrobial extrusion (MATE) (TC 2.A.66.1) family.</text>
</comment>
<dbReference type="EnsemblPlants" id="KEH38716">
    <property type="protein sequence ID" value="KEH38716"/>
    <property type="gene ID" value="MTR_2g079030"/>
</dbReference>
<evidence type="ECO:0000313" key="17">
    <source>
        <dbReference type="Proteomes" id="UP000002051"/>
    </source>
</evidence>
<dbReference type="AlphaFoldDB" id="A0A072VAS3"/>
<dbReference type="Pfam" id="PF01554">
    <property type="entry name" value="MatE"/>
    <property type="match status" value="1"/>
</dbReference>
<proteinExistence type="inferred from homology"/>
<feature type="chain" id="PRO_5014500476" description="Protein DETOXIFICATION" evidence="13">
    <location>
        <begin position="23"/>
        <end position="544"/>
    </location>
</feature>
<dbReference type="CDD" id="cd11019">
    <property type="entry name" value="OsENODL1_like"/>
    <property type="match status" value="1"/>
</dbReference>
<dbReference type="GO" id="GO:0009055">
    <property type="term" value="F:electron transfer activity"/>
    <property type="evidence" value="ECO:0007669"/>
    <property type="project" value="InterPro"/>
</dbReference>
<evidence type="ECO:0000256" key="11">
    <source>
        <dbReference type="RuleBase" id="RU004914"/>
    </source>
</evidence>
<evidence type="ECO:0000256" key="10">
    <source>
        <dbReference type="ARBA" id="ARBA00035011"/>
    </source>
</evidence>
<accession>A0A072VAS3</accession>
<keyword evidence="6 11" id="KW-0472">Membrane</keyword>
<dbReference type="HOGENOM" id="CLU_500961_0_0_1"/>
<keyword evidence="8" id="KW-0325">Glycoprotein</keyword>
<evidence type="ECO:0000256" key="8">
    <source>
        <dbReference type="ARBA" id="ARBA00023180"/>
    </source>
</evidence>
<dbReference type="PANTHER" id="PTHR11206">
    <property type="entry name" value="MULTIDRUG RESISTANCE PROTEIN"/>
    <property type="match status" value="1"/>
</dbReference>
<dbReference type="STRING" id="3880.A0A072VAS3"/>
<dbReference type="SUPFAM" id="SSF49503">
    <property type="entry name" value="Cupredoxins"/>
    <property type="match status" value="1"/>
</dbReference>
<dbReference type="GO" id="GO:0022857">
    <property type="term" value="F:transmembrane transporter activity"/>
    <property type="evidence" value="ECO:0000318"/>
    <property type="project" value="GO_Central"/>
</dbReference>
<evidence type="ECO:0000256" key="13">
    <source>
        <dbReference type="SAM" id="SignalP"/>
    </source>
</evidence>
<feature type="transmembrane region" description="Helical" evidence="11">
    <location>
        <begin position="391"/>
        <end position="412"/>
    </location>
</feature>
<dbReference type="GO" id="GO:0015297">
    <property type="term" value="F:antiporter activity"/>
    <property type="evidence" value="ECO:0007669"/>
    <property type="project" value="InterPro"/>
</dbReference>
<dbReference type="InterPro" id="IPR002528">
    <property type="entry name" value="MATE_fam"/>
</dbReference>
<evidence type="ECO:0000259" key="14">
    <source>
        <dbReference type="PROSITE" id="PS51485"/>
    </source>
</evidence>
<dbReference type="InterPro" id="IPR008972">
    <property type="entry name" value="Cupredoxin"/>
</dbReference>
<reference evidence="15 17" key="1">
    <citation type="journal article" date="2011" name="Nature">
        <title>The Medicago genome provides insight into the evolution of rhizobial symbioses.</title>
        <authorList>
            <person name="Young N.D."/>
            <person name="Debelle F."/>
            <person name="Oldroyd G.E."/>
            <person name="Geurts R."/>
            <person name="Cannon S.B."/>
            <person name="Udvardi M.K."/>
            <person name="Benedito V.A."/>
            <person name="Mayer K.F."/>
            <person name="Gouzy J."/>
            <person name="Schoof H."/>
            <person name="Van de Peer Y."/>
            <person name="Proost S."/>
            <person name="Cook D.R."/>
            <person name="Meyers B.C."/>
            <person name="Spannagl M."/>
            <person name="Cheung F."/>
            <person name="De Mita S."/>
            <person name="Krishnakumar V."/>
            <person name="Gundlach H."/>
            <person name="Zhou S."/>
            <person name="Mudge J."/>
            <person name="Bharti A.K."/>
            <person name="Murray J.D."/>
            <person name="Naoumkina M.A."/>
            <person name="Rosen B."/>
            <person name="Silverstein K.A."/>
            <person name="Tang H."/>
            <person name="Rombauts S."/>
            <person name="Zhao P.X."/>
            <person name="Zhou P."/>
            <person name="Barbe V."/>
            <person name="Bardou P."/>
            <person name="Bechner M."/>
            <person name="Bellec A."/>
            <person name="Berger A."/>
            <person name="Berges H."/>
            <person name="Bidwell S."/>
            <person name="Bisseling T."/>
            <person name="Choisne N."/>
            <person name="Couloux A."/>
            <person name="Denny R."/>
            <person name="Deshpande S."/>
            <person name="Dai X."/>
            <person name="Doyle J.J."/>
            <person name="Dudez A.M."/>
            <person name="Farmer A.D."/>
            <person name="Fouteau S."/>
            <person name="Franken C."/>
            <person name="Gibelin C."/>
            <person name="Gish J."/>
            <person name="Goldstein S."/>
            <person name="Gonzalez A.J."/>
            <person name="Green P.J."/>
            <person name="Hallab A."/>
            <person name="Hartog M."/>
            <person name="Hua A."/>
            <person name="Humphray S.J."/>
            <person name="Jeong D.H."/>
            <person name="Jing Y."/>
            <person name="Jocker A."/>
            <person name="Kenton S.M."/>
            <person name="Kim D.J."/>
            <person name="Klee K."/>
            <person name="Lai H."/>
            <person name="Lang C."/>
            <person name="Lin S."/>
            <person name="Macmil S.L."/>
            <person name="Magdelenat G."/>
            <person name="Matthews L."/>
            <person name="McCorrison J."/>
            <person name="Monaghan E.L."/>
            <person name="Mun J.H."/>
            <person name="Najar F.Z."/>
            <person name="Nicholson C."/>
            <person name="Noirot C."/>
            <person name="O'Bleness M."/>
            <person name="Paule C.R."/>
            <person name="Poulain J."/>
            <person name="Prion F."/>
            <person name="Qin B."/>
            <person name="Qu C."/>
            <person name="Retzel E.F."/>
            <person name="Riddle C."/>
            <person name="Sallet E."/>
            <person name="Samain S."/>
            <person name="Samson N."/>
            <person name="Sanders I."/>
            <person name="Saurat O."/>
            <person name="Scarpelli C."/>
            <person name="Schiex T."/>
            <person name="Segurens B."/>
            <person name="Severin A.J."/>
            <person name="Sherrier D.J."/>
            <person name="Shi R."/>
            <person name="Sims S."/>
            <person name="Singer S.R."/>
            <person name="Sinharoy S."/>
            <person name="Sterck L."/>
            <person name="Viollet A."/>
            <person name="Wang B.B."/>
            <person name="Wang K."/>
            <person name="Wang M."/>
            <person name="Wang X."/>
            <person name="Warfsmann J."/>
            <person name="Weissenbach J."/>
            <person name="White D.D."/>
            <person name="White J.D."/>
            <person name="Wiley G.B."/>
            <person name="Wincker P."/>
            <person name="Xing Y."/>
            <person name="Yang L."/>
            <person name="Yao Z."/>
            <person name="Ying F."/>
            <person name="Zhai J."/>
            <person name="Zhou L."/>
            <person name="Zuber A."/>
            <person name="Denarie J."/>
            <person name="Dixon R.A."/>
            <person name="May G.D."/>
            <person name="Schwartz D.C."/>
            <person name="Rogers J."/>
            <person name="Quetier F."/>
            <person name="Town C.D."/>
            <person name="Roe B.A."/>
        </authorList>
    </citation>
    <scope>NUCLEOTIDE SEQUENCE [LARGE SCALE GENOMIC DNA]</scope>
    <source>
        <strain evidence="15">A17</strain>
        <strain evidence="16 17">cv. Jemalong A17</strain>
    </source>
</reference>
<feature type="signal peptide" evidence="13">
    <location>
        <begin position="1"/>
        <end position="22"/>
    </location>
</feature>
<dbReference type="EMBL" id="CM001218">
    <property type="protein sequence ID" value="KEH38716.1"/>
    <property type="molecule type" value="Genomic_DNA"/>
</dbReference>
<evidence type="ECO:0000256" key="7">
    <source>
        <dbReference type="ARBA" id="ARBA00023157"/>
    </source>
</evidence>
<keyword evidence="11" id="KW-0812">Transmembrane</keyword>
<sequence length="544" mass="60064">MKLHKHICLFLFLFSLISSSQAYTFYVGGKDGWVVNPSESYSQWTGRNRFQVNDILVFKYKKDSNSVLVVNKEDYDKCNKKYPIKKFDDGDSEFQLDRSGPFYFISGKDDNCEKGQKLIVVVLAVRKISPPYVPIIPPKTPSPIHSPPNVPYTPPKVPSPGNQPPYVPITPPKTPSPIINPPNVPYTPPKTPSPENQPPYVPIIPPKTPSPIYSPPNTPYTPPKSTPPSPNQPPYVPTPPKTPSPIYNPPNVPYTPPKTPSPRNQPPYVPITPPKTPSPIHTPPNVPYTPSPTNQPPHVPITPSTLYETYYIVLYHASLEHWAFEVLVFLAGLMPDSQITTSLIAICANTEFIAYMITYGLSAAASTRISNELGAGHPERAKHAMRVTLKLSVVLGFCFALMIVFGHDIWIRMFSSSPTIKHKFASISPFLATSILLDSVQGVLSGVVRGCGWQHLVVYVNLATFYLIGLPISCLLGFKTNLEYKGLWIGLICGLACQTGTLLLLTRYAKWTKLNLSGDKGKDQPVVVLTTECMPIETAPLDAV</sequence>
<evidence type="ECO:0000256" key="3">
    <source>
        <dbReference type="ARBA" id="ARBA00022475"/>
    </source>
</evidence>
<evidence type="ECO:0000256" key="5">
    <source>
        <dbReference type="ARBA" id="ARBA00022729"/>
    </source>
</evidence>
<dbReference type="Gene3D" id="2.60.40.420">
    <property type="entry name" value="Cupredoxins - blue copper proteins"/>
    <property type="match status" value="1"/>
</dbReference>
<protein>
    <recommendedName>
        <fullName evidence="11">Protein DETOXIFICATION</fullName>
    </recommendedName>
    <alternativeName>
        <fullName evidence="11">Multidrug and toxic compound extrusion protein</fullName>
    </alternativeName>
</protein>
<keyword evidence="3" id="KW-1003">Cell membrane</keyword>
<organism evidence="15 17">
    <name type="scientific">Medicago truncatula</name>
    <name type="common">Barrel medic</name>
    <name type="synonym">Medicago tribuloides</name>
    <dbReference type="NCBI Taxonomy" id="3880"/>
    <lineage>
        <taxon>Eukaryota</taxon>
        <taxon>Viridiplantae</taxon>
        <taxon>Streptophyta</taxon>
        <taxon>Embryophyta</taxon>
        <taxon>Tracheophyta</taxon>
        <taxon>Spermatophyta</taxon>
        <taxon>Magnoliopsida</taxon>
        <taxon>eudicotyledons</taxon>
        <taxon>Gunneridae</taxon>
        <taxon>Pentapetalae</taxon>
        <taxon>rosids</taxon>
        <taxon>fabids</taxon>
        <taxon>Fabales</taxon>
        <taxon>Fabaceae</taxon>
        <taxon>Papilionoideae</taxon>
        <taxon>50 kb inversion clade</taxon>
        <taxon>NPAAA clade</taxon>
        <taxon>Hologalegina</taxon>
        <taxon>IRL clade</taxon>
        <taxon>Trifolieae</taxon>
        <taxon>Medicago</taxon>
    </lineage>
</organism>
<keyword evidence="11" id="KW-1133">Transmembrane helix</keyword>
<comment type="caution">
    <text evidence="11">Lacks conserved residue(s) required for the propagation of feature annotation.</text>
</comment>
<keyword evidence="17" id="KW-1185">Reference proteome</keyword>
<name>A0A072VAS3_MEDTR</name>
<dbReference type="GO" id="GO:0098552">
    <property type="term" value="C:side of membrane"/>
    <property type="evidence" value="ECO:0007669"/>
    <property type="project" value="UniProtKB-KW"/>
</dbReference>
<evidence type="ECO:0000313" key="16">
    <source>
        <dbReference type="EnsemblPlants" id="KEH38716"/>
    </source>
</evidence>
<dbReference type="Proteomes" id="UP000002051">
    <property type="component" value="Chromosome 2"/>
</dbReference>
<keyword evidence="9" id="KW-0449">Lipoprotein</keyword>
<keyword evidence="4" id="KW-0336">GPI-anchor</keyword>
<feature type="transmembrane region" description="Helical" evidence="11">
    <location>
        <begin position="424"/>
        <end position="444"/>
    </location>
</feature>
<evidence type="ECO:0000256" key="1">
    <source>
        <dbReference type="ARBA" id="ARBA00004609"/>
    </source>
</evidence>
<keyword evidence="7" id="KW-1015">Disulfide bond</keyword>